<evidence type="ECO:0000313" key="4">
    <source>
        <dbReference type="Proteomes" id="UP000308730"/>
    </source>
</evidence>
<name>A0A4S4ML90_9APHY</name>
<keyword evidence="1" id="KW-0472">Membrane</keyword>
<dbReference type="PANTHER" id="PTHR43805">
    <property type="entry name" value="GLYCEROPHOSPHORYL DIESTER PHOSPHODIESTERASE"/>
    <property type="match status" value="1"/>
</dbReference>
<sequence length="335" mass="38692">MTPGLNGSMRTSAVLISLFTTASPLGTLVSMAMDRLPRARMSLGTFFERSESSVSDDKARIWSWGETTEFNNRQSDDVVLMFHDPWLNRTTNGKGYIKNQPWHGADGMENLRTVKEPKQSIPTFTETVQLLMKPENLHVKFNVDVKVQNDPVRLFSLMHQIISAQPDWETKLAPRILLGMWHPIFLPHAKELLPYCARSYIGFNLWNARRYFWDSVDTFSMSFGSMTTAAGEEFRKEVQAVGKKLMVWTVNEPVCMVEAVRWKVDVILTDVPQTWIDLREALTVDYDKTSAQYGRTFLWSTWRYYPPFQIFIRTLEYQWLHYAKGPFILPDAAAA</sequence>
<dbReference type="SUPFAM" id="SSF51695">
    <property type="entry name" value="PLC-like phosphodiesterases"/>
    <property type="match status" value="1"/>
</dbReference>
<evidence type="ECO:0000313" key="3">
    <source>
        <dbReference type="EMBL" id="THH26634.1"/>
    </source>
</evidence>
<dbReference type="Gene3D" id="3.20.20.190">
    <property type="entry name" value="Phosphatidylinositol (PI) phosphodiesterase"/>
    <property type="match status" value="1"/>
</dbReference>
<feature type="domain" description="GP-PDE" evidence="2">
    <location>
        <begin position="75"/>
        <end position="273"/>
    </location>
</feature>
<dbReference type="InterPro" id="IPR030395">
    <property type="entry name" value="GP_PDE_dom"/>
</dbReference>
<keyword evidence="1" id="KW-0812">Transmembrane</keyword>
<dbReference type="Proteomes" id="UP000308730">
    <property type="component" value="Unassembled WGS sequence"/>
</dbReference>
<dbReference type="EMBL" id="SGPM01000325">
    <property type="protein sequence ID" value="THH26634.1"/>
    <property type="molecule type" value="Genomic_DNA"/>
</dbReference>
<dbReference type="PANTHER" id="PTHR43805:SF1">
    <property type="entry name" value="GP-PDE DOMAIN-CONTAINING PROTEIN"/>
    <property type="match status" value="1"/>
</dbReference>
<dbReference type="GO" id="GO:0008081">
    <property type="term" value="F:phosphoric diester hydrolase activity"/>
    <property type="evidence" value="ECO:0007669"/>
    <property type="project" value="InterPro"/>
</dbReference>
<dbReference type="GO" id="GO:0006629">
    <property type="term" value="P:lipid metabolic process"/>
    <property type="evidence" value="ECO:0007669"/>
    <property type="project" value="InterPro"/>
</dbReference>
<keyword evidence="1" id="KW-1133">Transmembrane helix</keyword>
<protein>
    <recommendedName>
        <fullName evidence="2">GP-PDE domain-containing protein</fullName>
    </recommendedName>
</protein>
<organism evidence="3 4">
    <name type="scientific">Antrodiella citrinella</name>
    <dbReference type="NCBI Taxonomy" id="2447956"/>
    <lineage>
        <taxon>Eukaryota</taxon>
        <taxon>Fungi</taxon>
        <taxon>Dikarya</taxon>
        <taxon>Basidiomycota</taxon>
        <taxon>Agaricomycotina</taxon>
        <taxon>Agaricomycetes</taxon>
        <taxon>Polyporales</taxon>
        <taxon>Steccherinaceae</taxon>
        <taxon>Antrodiella</taxon>
    </lineage>
</organism>
<dbReference type="Pfam" id="PF03009">
    <property type="entry name" value="GDPD"/>
    <property type="match status" value="1"/>
</dbReference>
<dbReference type="AlphaFoldDB" id="A0A4S4ML90"/>
<comment type="caution">
    <text evidence="3">The sequence shown here is derived from an EMBL/GenBank/DDBJ whole genome shotgun (WGS) entry which is preliminary data.</text>
</comment>
<proteinExistence type="predicted"/>
<gene>
    <name evidence="3" type="ORF">EUX98_g7548</name>
</gene>
<evidence type="ECO:0000259" key="2">
    <source>
        <dbReference type="Pfam" id="PF03009"/>
    </source>
</evidence>
<accession>A0A4S4ML90</accession>
<dbReference type="InterPro" id="IPR017946">
    <property type="entry name" value="PLC-like_Pdiesterase_TIM-brl"/>
</dbReference>
<dbReference type="OrthoDB" id="1058301at2759"/>
<feature type="transmembrane region" description="Helical" evidence="1">
    <location>
        <begin position="12"/>
        <end position="33"/>
    </location>
</feature>
<evidence type="ECO:0000256" key="1">
    <source>
        <dbReference type="SAM" id="Phobius"/>
    </source>
</evidence>
<reference evidence="3 4" key="1">
    <citation type="submission" date="2019-02" db="EMBL/GenBank/DDBJ databases">
        <title>Genome sequencing of the rare red list fungi Antrodiella citrinella (Flaviporus citrinellus).</title>
        <authorList>
            <person name="Buettner E."/>
            <person name="Kellner H."/>
        </authorList>
    </citation>
    <scope>NUCLEOTIDE SEQUENCE [LARGE SCALE GENOMIC DNA]</scope>
    <source>
        <strain evidence="3 4">DSM 108506</strain>
    </source>
</reference>
<keyword evidence="4" id="KW-1185">Reference proteome</keyword>